<evidence type="ECO:0000313" key="1">
    <source>
        <dbReference type="EMBL" id="EXA34378.1"/>
    </source>
</evidence>
<organism evidence="1">
    <name type="scientific">Fusarium oxysporum f. sp. pisi HDV247</name>
    <dbReference type="NCBI Taxonomy" id="1080344"/>
    <lineage>
        <taxon>Eukaryota</taxon>
        <taxon>Fungi</taxon>
        <taxon>Dikarya</taxon>
        <taxon>Ascomycota</taxon>
        <taxon>Pezizomycotina</taxon>
        <taxon>Sordariomycetes</taxon>
        <taxon>Hypocreomycetidae</taxon>
        <taxon>Hypocreales</taxon>
        <taxon>Nectriaceae</taxon>
        <taxon>Fusarium</taxon>
        <taxon>Fusarium oxysporum species complex</taxon>
    </lineage>
</organism>
<sequence>MKGANDTKTIGLWNWSLEKISPTVPPPTERKDSRRSR</sequence>
<accession>W9NNN6</accession>
<dbReference type="EMBL" id="JH650981">
    <property type="protein sequence ID" value="EXA34378.1"/>
    <property type="molecule type" value="Genomic_DNA"/>
</dbReference>
<dbReference type="AlphaFoldDB" id="W9NNN6"/>
<proteinExistence type="predicted"/>
<gene>
    <name evidence="1" type="ORF">FOVG_14360</name>
</gene>
<reference evidence="1" key="2">
    <citation type="submission" date="2012-05" db="EMBL/GenBank/DDBJ databases">
        <title>Annotation of the Genome Sequence of Fusarium oxysporum HDV247.</title>
        <authorList>
            <consortium name="The Broad Institute Genomics Platform"/>
            <person name="Ma L.-J."/>
            <person name="Corby-Kistler H."/>
            <person name="Broz K."/>
            <person name="Gale L.R."/>
            <person name="Jonkers W."/>
            <person name="O'Donnell K."/>
            <person name="Ploetz R."/>
            <person name="Steinberg C."/>
            <person name="Schwartz D.C."/>
            <person name="VanEtten H."/>
            <person name="Zhou S."/>
            <person name="Young S.K."/>
            <person name="Zeng Q."/>
            <person name="Gargeya S."/>
            <person name="Fitzgerald M."/>
            <person name="Abouelleil A."/>
            <person name="Alvarado L."/>
            <person name="Chapman S.B."/>
            <person name="Gainer-Dewar J."/>
            <person name="Goldberg J."/>
            <person name="Griggs A."/>
            <person name="Gujja S."/>
            <person name="Hansen M."/>
            <person name="Howarth C."/>
            <person name="Imamovic A."/>
            <person name="Ireland A."/>
            <person name="Larimer J."/>
            <person name="McCowan C."/>
            <person name="Murphy C."/>
            <person name="Pearson M."/>
            <person name="Poon T.W."/>
            <person name="Priest M."/>
            <person name="Roberts A."/>
            <person name="Saif S."/>
            <person name="Shea T."/>
            <person name="Sykes S."/>
            <person name="Wortman J."/>
            <person name="Nusbaum C."/>
            <person name="Birren B."/>
        </authorList>
    </citation>
    <scope>NUCLEOTIDE SEQUENCE</scope>
    <source>
        <strain evidence="1">HDV247</strain>
    </source>
</reference>
<reference evidence="1" key="1">
    <citation type="submission" date="2011-10" db="EMBL/GenBank/DDBJ databases">
        <title>The Genome Sequence of Fusarium oxysporum HDV247.</title>
        <authorList>
            <consortium name="The Broad Institute Genome Sequencing Platform"/>
            <person name="Ma L.-J."/>
            <person name="Gale L.R."/>
            <person name="Schwartz D.C."/>
            <person name="Zhou S."/>
            <person name="Corby-Kistler H."/>
            <person name="Young S.K."/>
            <person name="Zeng Q."/>
            <person name="Gargeya S."/>
            <person name="Fitzgerald M."/>
            <person name="Haas B."/>
            <person name="Abouelleil A."/>
            <person name="Alvarado L."/>
            <person name="Arachchi H.M."/>
            <person name="Berlin A."/>
            <person name="Brown A."/>
            <person name="Chapman S.B."/>
            <person name="Chen Z."/>
            <person name="Dunbar C."/>
            <person name="Freedman E."/>
            <person name="Gearin G."/>
            <person name="Goldberg J."/>
            <person name="Griggs A."/>
            <person name="Gujja S."/>
            <person name="Heiman D."/>
            <person name="Howarth C."/>
            <person name="Larson L."/>
            <person name="Lui A."/>
            <person name="MacDonald P.J.P."/>
            <person name="Montmayeur A."/>
            <person name="Murphy C."/>
            <person name="Neiman D."/>
            <person name="Pearson M."/>
            <person name="Priest M."/>
            <person name="Roberts A."/>
            <person name="Saif S."/>
            <person name="Shea T."/>
            <person name="Shenoy N."/>
            <person name="Sisk P."/>
            <person name="Stolte C."/>
            <person name="Sykes S."/>
            <person name="Wortman J."/>
            <person name="Nusbaum C."/>
            <person name="Birren B."/>
        </authorList>
    </citation>
    <scope>NUCLEOTIDE SEQUENCE [LARGE SCALE GENOMIC DNA]</scope>
    <source>
        <strain evidence="1">HDV247</strain>
    </source>
</reference>
<protein>
    <submittedName>
        <fullName evidence="1">Uncharacterized protein</fullName>
    </submittedName>
</protein>
<name>W9NNN6_FUSOX</name>
<dbReference type="Proteomes" id="UP000030751">
    <property type="component" value="Unassembled WGS sequence"/>
</dbReference>
<dbReference type="HOGENOM" id="CLU_3351122_0_0_1"/>